<name>I0YJ39_COCSC</name>
<dbReference type="InterPro" id="IPR051130">
    <property type="entry name" value="Mito_struct-func_regulator"/>
</dbReference>
<dbReference type="KEGG" id="csl:COCSUDRAFT_68329"/>
<dbReference type="PANTHER" id="PTHR43173:SF24">
    <property type="entry name" value="ABC1 ATYPICAL KINASE-LIKE DOMAIN-CONTAINING PROTEIN"/>
    <property type="match status" value="1"/>
</dbReference>
<keyword evidence="3" id="KW-1185">Reference proteome</keyword>
<gene>
    <name evidence="2" type="ORF">COCSUDRAFT_68329</name>
</gene>
<protein>
    <recommendedName>
        <fullName evidence="1">ABC1 atypical kinase-like domain-containing protein</fullName>
    </recommendedName>
</protein>
<reference evidence="2 3" key="1">
    <citation type="journal article" date="2012" name="Genome Biol.">
        <title>The genome of the polar eukaryotic microalga coccomyxa subellipsoidea reveals traits of cold adaptation.</title>
        <authorList>
            <person name="Blanc G."/>
            <person name="Agarkova I."/>
            <person name="Grimwood J."/>
            <person name="Kuo A."/>
            <person name="Brueggeman A."/>
            <person name="Dunigan D."/>
            <person name="Gurnon J."/>
            <person name="Ladunga I."/>
            <person name="Lindquist E."/>
            <person name="Lucas S."/>
            <person name="Pangilinan J."/>
            <person name="Proschold T."/>
            <person name="Salamov A."/>
            <person name="Schmutz J."/>
            <person name="Weeks D."/>
            <person name="Yamada T."/>
            <person name="Claverie J.M."/>
            <person name="Grigoriev I."/>
            <person name="Van Etten J."/>
            <person name="Lomsadze A."/>
            <person name="Borodovsky M."/>
        </authorList>
    </citation>
    <scope>NUCLEOTIDE SEQUENCE [LARGE SCALE GENOMIC DNA]</scope>
    <source>
        <strain evidence="2 3">C-169</strain>
    </source>
</reference>
<dbReference type="STRING" id="574566.I0YJ39"/>
<comment type="caution">
    <text evidence="2">The sequence shown here is derived from an EMBL/GenBank/DDBJ whole genome shotgun (WGS) entry which is preliminary data.</text>
</comment>
<evidence type="ECO:0000259" key="1">
    <source>
        <dbReference type="Pfam" id="PF03109"/>
    </source>
</evidence>
<organism evidence="2 3">
    <name type="scientific">Coccomyxa subellipsoidea (strain C-169)</name>
    <name type="common">Green microalga</name>
    <dbReference type="NCBI Taxonomy" id="574566"/>
    <lineage>
        <taxon>Eukaryota</taxon>
        <taxon>Viridiplantae</taxon>
        <taxon>Chlorophyta</taxon>
        <taxon>core chlorophytes</taxon>
        <taxon>Trebouxiophyceae</taxon>
        <taxon>Trebouxiophyceae incertae sedis</taxon>
        <taxon>Coccomyxaceae</taxon>
        <taxon>Coccomyxa</taxon>
        <taxon>Coccomyxa subellipsoidea</taxon>
    </lineage>
</organism>
<dbReference type="Proteomes" id="UP000007264">
    <property type="component" value="Unassembled WGS sequence"/>
</dbReference>
<evidence type="ECO:0000313" key="3">
    <source>
        <dbReference type="Proteomes" id="UP000007264"/>
    </source>
</evidence>
<dbReference type="eggNOG" id="KOG1235">
    <property type="taxonomic scope" value="Eukaryota"/>
</dbReference>
<proteinExistence type="predicted"/>
<dbReference type="InterPro" id="IPR011009">
    <property type="entry name" value="Kinase-like_dom_sf"/>
</dbReference>
<dbReference type="EMBL" id="AGSI01000024">
    <property type="protein sequence ID" value="EIE18408.1"/>
    <property type="molecule type" value="Genomic_DNA"/>
</dbReference>
<sequence length="540" mass="60044">MAYKYLDVPGALGAAGEKYGGVILGVTVLKTLIAWLAPDLARTVRMWRQFLPIYLRCRWTKWRYQEARGYTAREVERKWAVRHEAEGTAVYEMLLDLSGMYVKSAQILASKGDFMPAPWVRKLSAMFDSMPPKPWHAVQRALLRDLQESPAGQLRALHGQPALMEAFLETVEPAPMASASIAQARNPMQHTWMVHGAVLSKGLISELNWRWRHGPSVVLKVQHPDMKGLMDSDVRNLGRLADFVRGTLPFDIFPVLGEMRETVPKEFDFLREARLMRVIAARLKAAGIEGVIVPEPLMALSSQQLLVMQRMPGIPFSRILEAAVLAPAVRQRAQRAVTNLLHAFGCTMLQQGLFQADPHAGNLLLQEDGTLVLLDFGQCKALTAHRQRALARLIIALDKGWPSGVVAALKGMGMEFKGLDGKAADPLLVTIVANIIFDVRQVLFFSVFWSTPALGSSSRPMPEALVCPLSAEATIKKIPLAHFPQDLFQVGRSVMILRGLTHALGMDVRAAQIWRKYAEAALADPELDKRAEQNLRYDDG</sequence>
<dbReference type="RefSeq" id="XP_005642952.1">
    <property type="nucleotide sequence ID" value="XM_005642895.1"/>
</dbReference>
<dbReference type="CDD" id="cd05121">
    <property type="entry name" value="ABC1_ADCK3-like"/>
    <property type="match status" value="1"/>
</dbReference>
<evidence type="ECO:0000313" key="2">
    <source>
        <dbReference type="EMBL" id="EIE18408.1"/>
    </source>
</evidence>
<dbReference type="InterPro" id="IPR004147">
    <property type="entry name" value="ABC1_dom"/>
</dbReference>
<dbReference type="OrthoDB" id="427480at2759"/>
<dbReference type="GeneID" id="17036319"/>
<dbReference type="PANTHER" id="PTHR43173">
    <property type="entry name" value="ABC1 FAMILY PROTEIN"/>
    <property type="match status" value="1"/>
</dbReference>
<dbReference type="SUPFAM" id="SSF56112">
    <property type="entry name" value="Protein kinase-like (PK-like)"/>
    <property type="match status" value="1"/>
</dbReference>
<accession>I0YJ39</accession>
<feature type="domain" description="ABC1 atypical kinase-like" evidence="1">
    <location>
        <begin position="164"/>
        <end position="397"/>
    </location>
</feature>
<dbReference type="Pfam" id="PF03109">
    <property type="entry name" value="ABC1"/>
    <property type="match status" value="1"/>
</dbReference>
<dbReference type="AlphaFoldDB" id="I0YJ39"/>